<name>A0AAD7DMK3_MYCRO</name>
<keyword evidence="2" id="KW-1185">Reference proteome</keyword>
<dbReference type="AlphaFoldDB" id="A0AAD7DMK3"/>
<evidence type="ECO:0008006" key="3">
    <source>
        <dbReference type="Google" id="ProtNLM"/>
    </source>
</evidence>
<proteinExistence type="predicted"/>
<comment type="caution">
    <text evidence="1">The sequence shown here is derived from an EMBL/GenBank/DDBJ whole genome shotgun (WGS) entry which is preliminary data.</text>
</comment>
<organism evidence="1 2">
    <name type="scientific">Mycena rosella</name>
    <name type="common">Pink bonnet</name>
    <name type="synonym">Agaricus rosellus</name>
    <dbReference type="NCBI Taxonomy" id="1033263"/>
    <lineage>
        <taxon>Eukaryota</taxon>
        <taxon>Fungi</taxon>
        <taxon>Dikarya</taxon>
        <taxon>Basidiomycota</taxon>
        <taxon>Agaricomycotina</taxon>
        <taxon>Agaricomycetes</taxon>
        <taxon>Agaricomycetidae</taxon>
        <taxon>Agaricales</taxon>
        <taxon>Marasmiineae</taxon>
        <taxon>Mycenaceae</taxon>
        <taxon>Mycena</taxon>
    </lineage>
</organism>
<dbReference type="Gene3D" id="1.20.1280.50">
    <property type="match status" value="1"/>
</dbReference>
<accession>A0AAD7DMK3</accession>
<protein>
    <recommendedName>
        <fullName evidence="3">F-box domain-containing protein</fullName>
    </recommendedName>
</protein>
<evidence type="ECO:0000313" key="2">
    <source>
        <dbReference type="Proteomes" id="UP001221757"/>
    </source>
</evidence>
<evidence type="ECO:0000313" key="1">
    <source>
        <dbReference type="EMBL" id="KAJ7693811.1"/>
    </source>
</evidence>
<dbReference type="Proteomes" id="UP001221757">
    <property type="component" value="Unassembled WGS sequence"/>
</dbReference>
<reference evidence="1" key="1">
    <citation type="submission" date="2023-03" db="EMBL/GenBank/DDBJ databases">
        <title>Massive genome expansion in bonnet fungi (Mycena s.s.) driven by repeated elements and novel gene families across ecological guilds.</title>
        <authorList>
            <consortium name="Lawrence Berkeley National Laboratory"/>
            <person name="Harder C.B."/>
            <person name="Miyauchi S."/>
            <person name="Viragh M."/>
            <person name="Kuo A."/>
            <person name="Thoen E."/>
            <person name="Andreopoulos B."/>
            <person name="Lu D."/>
            <person name="Skrede I."/>
            <person name="Drula E."/>
            <person name="Henrissat B."/>
            <person name="Morin E."/>
            <person name="Kohler A."/>
            <person name="Barry K."/>
            <person name="LaButti K."/>
            <person name="Morin E."/>
            <person name="Salamov A."/>
            <person name="Lipzen A."/>
            <person name="Mereny Z."/>
            <person name="Hegedus B."/>
            <person name="Baldrian P."/>
            <person name="Stursova M."/>
            <person name="Weitz H."/>
            <person name="Taylor A."/>
            <person name="Grigoriev I.V."/>
            <person name="Nagy L.G."/>
            <person name="Martin F."/>
            <person name="Kauserud H."/>
        </authorList>
    </citation>
    <scope>NUCLEOTIDE SEQUENCE</scope>
    <source>
        <strain evidence="1">CBHHK067</strain>
    </source>
</reference>
<gene>
    <name evidence="1" type="ORF">B0H17DRAFT_1199505</name>
</gene>
<sequence>MSTAGFRRRLARLDAQILGPKVLLDGLEQTRLDVERHLRHATTCPVSDLPTALTTEIFLWCLATDEDGFEVPSDVVWRDQGMWRMNPHASLALASVTVCRAWRALAFSTPELWSRLEYFLPDEIADEQSEAPEKLRRVTEKITRWFDRAGSRPLTLSLHTGARWEARGDSHMQNSLRHLIHKYSGSIEQLDLDMPQRTIKQLGLDALSLSLSVDNFAHLEESFACIEPTLETLTLGSTDALELLHPHHQTYPYLHRATFPHLYTLNLGNLTGLDYNKLLELLYDRPSIRYLRLSFAQGTFLDDRVDIRNRGCNDVKGHFAELAARGMNVNISTKTKTCWAQSSRIGFFPRSI</sequence>
<dbReference type="EMBL" id="JARKIE010000044">
    <property type="protein sequence ID" value="KAJ7693811.1"/>
    <property type="molecule type" value="Genomic_DNA"/>
</dbReference>